<dbReference type="PANTHER" id="PTHR12169:SF6">
    <property type="entry name" value="AFG1-LIKE ATPASE"/>
    <property type="match status" value="1"/>
</dbReference>
<dbReference type="InterPro" id="IPR005654">
    <property type="entry name" value="ATPase_AFG1-like"/>
</dbReference>
<evidence type="ECO:0000256" key="4">
    <source>
        <dbReference type="SAM" id="MobiDB-lite"/>
    </source>
</evidence>
<dbReference type="Pfam" id="PF03969">
    <property type="entry name" value="AFG1_ATPase"/>
    <property type="match status" value="2"/>
</dbReference>
<dbReference type="SUPFAM" id="SSF52540">
    <property type="entry name" value="P-loop containing nucleoside triphosphate hydrolases"/>
    <property type="match status" value="1"/>
</dbReference>
<comment type="caution">
    <text evidence="5">The sequence shown here is derived from an EMBL/GenBank/DDBJ whole genome shotgun (WGS) entry which is preliminary data.</text>
</comment>
<gene>
    <name evidence="5" type="ORF">HJC23_007060</name>
</gene>
<name>A0ABD3PA36_9STRA</name>
<proteinExistence type="inferred from homology"/>
<keyword evidence="3" id="KW-0067">ATP-binding</keyword>
<evidence type="ECO:0000313" key="6">
    <source>
        <dbReference type="Proteomes" id="UP001516023"/>
    </source>
</evidence>
<accession>A0ABD3PA36</accession>
<dbReference type="GO" id="GO:0005524">
    <property type="term" value="F:ATP binding"/>
    <property type="evidence" value="ECO:0007669"/>
    <property type="project" value="UniProtKB-KW"/>
</dbReference>
<organism evidence="5 6">
    <name type="scientific">Cyclotella cryptica</name>
    <dbReference type="NCBI Taxonomy" id="29204"/>
    <lineage>
        <taxon>Eukaryota</taxon>
        <taxon>Sar</taxon>
        <taxon>Stramenopiles</taxon>
        <taxon>Ochrophyta</taxon>
        <taxon>Bacillariophyta</taxon>
        <taxon>Coscinodiscophyceae</taxon>
        <taxon>Thalassiosirophycidae</taxon>
        <taxon>Stephanodiscales</taxon>
        <taxon>Stephanodiscaceae</taxon>
        <taxon>Cyclotella</taxon>
    </lineage>
</organism>
<sequence>MIKRLPLSTSMLRSTLHCCRPRHFPGDRSFPPTRILPAVVTNQSIANLHCRSFTNGVQNFNVNASKVSGNESHERAVSETYNQLVNEGKLLFDPEQERVAKKFTRLQGVLQSYDHALLLKQLQDLEEYQETELAKQSGHDNNEDSASSKRQESDPVSPPSITVQIPRGIYLYGDVGTGKSLLMNMFFASLPVKKRRLHFHSLLQEIHHRIFQLNKQILARHGRSFHVDTSKARNPIIQIAHQLSMDVTLLCIDEFQVTDVADAMILSQLFGELWRRGVVVVATSNRPPKDLYEGGLNRSYFLPFLDLLERYCLVLRLGSHHDDRTVSNADESNIQPRKTLDYRRIKSGVDEVGTGKAHGNYYYLTSAGEDSAQILDSLFDCAREMFENSHGSNVQQTTLGSHCCSLEANAENQKLSSRPPLILQVKFQRRIVVPRYHSNFIARFEFDELCNTELGSSDYQAIAENFQVVMLENIPQLTLKQPDRARRFITLVDELYESGCCLICSADDIPDKLFIGKLNTGTKQEETGDDNFEVNDMLAVDAAQVHGTAVSEMASVKELSFAFRRAASRLLEMCSKTWWLEKGVVLREIKF</sequence>
<dbReference type="EMBL" id="JABMIG020000232">
    <property type="protein sequence ID" value="KAL3784604.1"/>
    <property type="molecule type" value="Genomic_DNA"/>
</dbReference>
<reference evidence="5 6" key="1">
    <citation type="journal article" date="2020" name="G3 (Bethesda)">
        <title>Improved Reference Genome for Cyclotella cryptica CCMP332, a Model for Cell Wall Morphogenesis, Salinity Adaptation, and Lipid Production in Diatoms (Bacillariophyta).</title>
        <authorList>
            <person name="Roberts W.R."/>
            <person name="Downey K.M."/>
            <person name="Ruck E.C."/>
            <person name="Traller J.C."/>
            <person name="Alverson A.J."/>
        </authorList>
    </citation>
    <scope>NUCLEOTIDE SEQUENCE [LARGE SCALE GENOMIC DNA]</scope>
    <source>
        <strain evidence="5 6">CCMP332</strain>
    </source>
</reference>
<feature type="region of interest" description="Disordered" evidence="4">
    <location>
        <begin position="131"/>
        <end position="161"/>
    </location>
</feature>
<dbReference type="AlphaFoldDB" id="A0ABD3PA36"/>
<keyword evidence="6" id="KW-1185">Reference proteome</keyword>
<keyword evidence="2" id="KW-0547">Nucleotide-binding</keyword>
<dbReference type="NCBIfam" id="NF040713">
    <property type="entry name" value="ZapE"/>
    <property type="match status" value="1"/>
</dbReference>
<evidence type="ECO:0000256" key="2">
    <source>
        <dbReference type="ARBA" id="ARBA00022741"/>
    </source>
</evidence>
<dbReference type="CDD" id="cd00267">
    <property type="entry name" value="ABC_ATPase"/>
    <property type="match status" value="1"/>
</dbReference>
<evidence type="ECO:0000313" key="5">
    <source>
        <dbReference type="EMBL" id="KAL3784604.1"/>
    </source>
</evidence>
<comment type="similarity">
    <text evidence="1">Belongs to the AFG1 ATPase family.</text>
</comment>
<dbReference type="Proteomes" id="UP001516023">
    <property type="component" value="Unassembled WGS sequence"/>
</dbReference>
<evidence type="ECO:0000256" key="3">
    <source>
        <dbReference type="ARBA" id="ARBA00022840"/>
    </source>
</evidence>
<evidence type="ECO:0008006" key="7">
    <source>
        <dbReference type="Google" id="ProtNLM"/>
    </source>
</evidence>
<dbReference type="Gene3D" id="3.40.50.300">
    <property type="entry name" value="P-loop containing nucleotide triphosphate hydrolases"/>
    <property type="match status" value="1"/>
</dbReference>
<evidence type="ECO:0000256" key="1">
    <source>
        <dbReference type="ARBA" id="ARBA00010322"/>
    </source>
</evidence>
<protein>
    <recommendedName>
        <fullName evidence="7">AFG1-like ATPase</fullName>
    </recommendedName>
</protein>
<dbReference type="InterPro" id="IPR027417">
    <property type="entry name" value="P-loop_NTPase"/>
</dbReference>
<feature type="compositionally biased region" description="Basic and acidic residues" evidence="4">
    <location>
        <begin position="137"/>
        <end position="153"/>
    </location>
</feature>
<dbReference type="PANTHER" id="PTHR12169">
    <property type="entry name" value="ATPASE N2B"/>
    <property type="match status" value="1"/>
</dbReference>